<dbReference type="SUPFAM" id="SSF88697">
    <property type="entry name" value="PUA domain-like"/>
    <property type="match status" value="1"/>
</dbReference>
<dbReference type="Gene3D" id="3.10.400.10">
    <property type="entry name" value="Sulfate adenylyltransferase"/>
    <property type="match status" value="1"/>
</dbReference>
<dbReference type="EMBL" id="CP055675">
    <property type="protein sequence ID" value="QLM98272.1"/>
    <property type="molecule type" value="Genomic_DNA"/>
</dbReference>
<accession>A0A7K4I2Y7</accession>
<protein>
    <submittedName>
        <fullName evidence="1">Uncharacterized protein</fullName>
    </submittedName>
</protein>
<evidence type="ECO:0000313" key="1">
    <source>
        <dbReference type="EMBL" id="QLM98272.1"/>
    </source>
</evidence>
<dbReference type="AlphaFoldDB" id="A0A7K4I2Y7"/>
<gene>
    <name evidence="1" type="ORF">HVY52_12865</name>
</gene>
<reference evidence="1 2" key="1">
    <citation type="submission" date="2020-06" db="EMBL/GenBank/DDBJ databases">
        <title>REHAB project genomes.</title>
        <authorList>
            <person name="Shaw L.P."/>
        </authorList>
    </citation>
    <scope>NUCLEOTIDE SEQUENCE [LARGE SCALE GENOMIC DNA]</scope>
    <source>
        <strain evidence="1 2">RHB28-C13</strain>
    </source>
</reference>
<dbReference type="Proteomes" id="UP000510927">
    <property type="component" value="Chromosome"/>
</dbReference>
<sequence length="96" mass="10615">MITVEQVKMNYPGADAWQTGDSPELASKLANLIKKGIKKATCGSFASYLHIIRSETGFGECVESSLLQIDQITATAIWHMALDADFHWHSPVDIQH</sequence>
<dbReference type="InterPro" id="IPR015947">
    <property type="entry name" value="PUA-like_sf"/>
</dbReference>
<evidence type="ECO:0000313" key="2">
    <source>
        <dbReference type="Proteomes" id="UP000510927"/>
    </source>
</evidence>
<name>A0A7K4I2Y7_ESCFE</name>
<organism evidence="1 2">
    <name type="scientific">Escherichia fergusonii</name>
    <dbReference type="NCBI Taxonomy" id="564"/>
    <lineage>
        <taxon>Bacteria</taxon>
        <taxon>Pseudomonadati</taxon>
        <taxon>Pseudomonadota</taxon>
        <taxon>Gammaproteobacteria</taxon>
        <taxon>Enterobacterales</taxon>
        <taxon>Enterobacteriaceae</taxon>
        <taxon>Escherichia</taxon>
    </lineage>
</organism>
<proteinExistence type="predicted"/>